<sequence length="89" mass="9859">MGTSSKEARILCLDCPLDDCVLERNIKYDESVPEEPIGEDVDVICESCGTLETLTYVEGKLGKHPRFTETHHLTNHGTCGKIRLVGGRQ</sequence>
<organism evidence="1">
    <name type="scientific">marine sediment metagenome</name>
    <dbReference type="NCBI Taxonomy" id="412755"/>
    <lineage>
        <taxon>unclassified sequences</taxon>
        <taxon>metagenomes</taxon>
        <taxon>ecological metagenomes</taxon>
    </lineage>
</organism>
<reference evidence="1" key="1">
    <citation type="journal article" date="2015" name="Nature">
        <title>Complex archaea that bridge the gap between prokaryotes and eukaryotes.</title>
        <authorList>
            <person name="Spang A."/>
            <person name="Saw J.H."/>
            <person name="Jorgensen S.L."/>
            <person name="Zaremba-Niedzwiedzka K."/>
            <person name="Martijn J."/>
            <person name="Lind A.E."/>
            <person name="van Eijk R."/>
            <person name="Schleper C."/>
            <person name="Guy L."/>
            <person name="Ettema T.J."/>
        </authorList>
    </citation>
    <scope>NUCLEOTIDE SEQUENCE</scope>
</reference>
<gene>
    <name evidence="1" type="ORF">LCGC14_1751830</name>
</gene>
<protein>
    <submittedName>
        <fullName evidence="1">Uncharacterized protein</fullName>
    </submittedName>
</protein>
<accession>A0A0F9H3J4</accession>
<comment type="caution">
    <text evidence="1">The sequence shown here is derived from an EMBL/GenBank/DDBJ whole genome shotgun (WGS) entry which is preliminary data.</text>
</comment>
<dbReference type="AlphaFoldDB" id="A0A0F9H3J4"/>
<name>A0A0F9H3J4_9ZZZZ</name>
<dbReference type="EMBL" id="LAZR01016168">
    <property type="protein sequence ID" value="KKM05654.1"/>
    <property type="molecule type" value="Genomic_DNA"/>
</dbReference>
<proteinExistence type="predicted"/>
<evidence type="ECO:0000313" key="1">
    <source>
        <dbReference type="EMBL" id="KKM05654.1"/>
    </source>
</evidence>